<dbReference type="AlphaFoldDB" id="A0AAE3F506"/>
<evidence type="ECO:0000313" key="2">
    <source>
        <dbReference type="EMBL" id="MCG4767034.1"/>
    </source>
</evidence>
<name>A0AAE3F506_9FIRM</name>
<protein>
    <submittedName>
        <fullName evidence="2">Uncharacterized protein</fullName>
    </submittedName>
</protein>
<evidence type="ECO:0000313" key="3">
    <source>
        <dbReference type="Proteomes" id="UP001199915"/>
    </source>
</evidence>
<reference evidence="2" key="1">
    <citation type="submission" date="2022-01" db="EMBL/GenBank/DDBJ databases">
        <title>Collection of gut derived symbiotic bacterial strains cultured from healthy donors.</title>
        <authorList>
            <person name="Lin H."/>
            <person name="Kohout C."/>
            <person name="Waligurski E."/>
            <person name="Pamer E.G."/>
        </authorList>
    </citation>
    <scope>NUCLEOTIDE SEQUENCE</scope>
    <source>
        <strain evidence="2">DFI.5.49</strain>
    </source>
</reference>
<comment type="caution">
    <text evidence="2">The sequence shown here is derived from an EMBL/GenBank/DDBJ whole genome shotgun (WGS) entry which is preliminary data.</text>
</comment>
<accession>A0AAE3F506</accession>
<evidence type="ECO:0000256" key="1">
    <source>
        <dbReference type="SAM" id="MobiDB-lite"/>
    </source>
</evidence>
<proteinExistence type="predicted"/>
<gene>
    <name evidence="2" type="ORF">L0N21_16200</name>
</gene>
<feature type="region of interest" description="Disordered" evidence="1">
    <location>
        <begin position="102"/>
        <end position="122"/>
    </location>
</feature>
<dbReference type="Proteomes" id="UP001199915">
    <property type="component" value="Unassembled WGS sequence"/>
</dbReference>
<sequence length="227" mass="25369">MAVSTLNEEDSNNPLFCPPFDLPDVSEFDEAPDNSEFVIGPAASKNIEALPAVEDLFQQDVPFSSEIEYPDPLSEDPAPVEPISDPDSLTYPLSDVLKKFQPETAKEKAPAASEEGIEAATKSDEDTKTAPVFYKGMLLIRCPKCGNTWGACYHEAIKQCHCKCGNAIPLKDLKEFFLKCTCGRAYKYMTNIEEEQFRFPCYGCKKEIQLFRDKDAYYTAGREDTAE</sequence>
<dbReference type="EMBL" id="JAKNFS010000029">
    <property type="protein sequence ID" value="MCG4767034.1"/>
    <property type="molecule type" value="Genomic_DNA"/>
</dbReference>
<organism evidence="2 3">
    <name type="scientific">Fusicatenibacter saccharivorans</name>
    <dbReference type="NCBI Taxonomy" id="1150298"/>
    <lineage>
        <taxon>Bacteria</taxon>
        <taxon>Bacillati</taxon>
        <taxon>Bacillota</taxon>
        <taxon>Clostridia</taxon>
        <taxon>Lachnospirales</taxon>
        <taxon>Lachnospiraceae</taxon>
        <taxon>Fusicatenibacter</taxon>
    </lineage>
</organism>